<dbReference type="SMART" id="SM00850">
    <property type="entry name" value="LytTR"/>
    <property type="match status" value="1"/>
</dbReference>
<protein>
    <recommendedName>
        <fullName evidence="1">Stage 0 sporulation protein A homolog</fullName>
    </recommendedName>
</protein>
<comment type="function">
    <text evidence="2">May play the central regulatory role in sporulation. It may be an element of the effector pathway responsible for the activation of sporulation genes in response to nutritional stress. Spo0A may act in concert with spo0H (a sigma factor) to control the expression of some genes that are critical to the sporulation process.</text>
</comment>
<feature type="modified residue" description="4-aspartylphosphate" evidence="3">
    <location>
        <position position="59"/>
    </location>
</feature>
<dbReference type="InterPro" id="IPR001789">
    <property type="entry name" value="Sig_transdc_resp-reg_receiver"/>
</dbReference>
<comment type="caution">
    <text evidence="5">The sequence shown here is derived from an EMBL/GenBank/DDBJ whole genome shotgun (WGS) entry which is preliminary data.</text>
</comment>
<dbReference type="Proteomes" id="UP000886860">
    <property type="component" value="Unassembled WGS sequence"/>
</dbReference>
<evidence type="ECO:0000313" key="5">
    <source>
        <dbReference type="EMBL" id="HIT40796.1"/>
    </source>
</evidence>
<organism evidence="5 6">
    <name type="scientific">Candidatus Caccovicinus merdipullorum</name>
    <dbReference type="NCBI Taxonomy" id="2840724"/>
    <lineage>
        <taxon>Bacteria</taxon>
        <taxon>Bacillati</taxon>
        <taxon>Bacillota</taxon>
        <taxon>Clostridia</taxon>
        <taxon>Eubacteriales</taxon>
        <taxon>Candidatus Caccovicinus</taxon>
    </lineage>
</organism>
<dbReference type="InterPro" id="IPR046947">
    <property type="entry name" value="LytR-like"/>
</dbReference>
<dbReference type="Gene3D" id="2.40.50.1020">
    <property type="entry name" value="LytTr DNA-binding domain"/>
    <property type="match status" value="1"/>
</dbReference>
<dbReference type="Pfam" id="PF00072">
    <property type="entry name" value="Response_reg"/>
    <property type="match status" value="1"/>
</dbReference>
<dbReference type="SMART" id="SM00448">
    <property type="entry name" value="REC"/>
    <property type="match status" value="1"/>
</dbReference>
<sequence>MYRIAICDDEKTFLEMAQEQIQEYCRSNEIGAVIKKYASAVTLAEDIEAGKMFDAYILDIEMKNYSGLEIARMVKKHSSTACIIFLTSYSSYAVEACGMQVFRYVLKEKMEKKLPEVLDALFRHLKFLENNDIYVIWSQRKYVKLAQRSIIYIRKDKKNAVFMLTDGQMESERITLQDVYRKLNPKEMIFLDRGIIVNVFHVQKILKNQIRMTEGHTVTTSKNGIMELKQFLNRYWGEIL</sequence>
<proteinExistence type="predicted"/>
<feature type="domain" description="Response regulatory" evidence="4">
    <location>
        <begin position="3"/>
        <end position="122"/>
    </location>
</feature>
<keyword evidence="3" id="KW-0597">Phosphoprotein</keyword>
<evidence type="ECO:0000256" key="2">
    <source>
        <dbReference type="ARBA" id="ARBA00024867"/>
    </source>
</evidence>
<dbReference type="Pfam" id="PF04397">
    <property type="entry name" value="LytTR"/>
    <property type="match status" value="1"/>
</dbReference>
<dbReference type="InterPro" id="IPR011006">
    <property type="entry name" value="CheY-like_superfamily"/>
</dbReference>
<evidence type="ECO:0000256" key="3">
    <source>
        <dbReference type="PROSITE-ProRule" id="PRU00169"/>
    </source>
</evidence>
<name>A0A9D1KF02_9FIRM</name>
<dbReference type="PANTHER" id="PTHR37299">
    <property type="entry name" value="TRANSCRIPTIONAL REGULATOR-RELATED"/>
    <property type="match status" value="1"/>
</dbReference>
<evidence type="ECO:0000313" key="6">
    <source>
        <dbReference type="Proteomes" id="UP000886860"/>
    </source>
</evidence>
<reference evidence="5" key="2">
    <citation type="journal article" date="2021" name="PeerJ">
        <title>Extensive microbial diversity within the chicken gut microbiome revealed by metagenomics and culture.</title>
        <authorList>
            <person name="Gilroy R."/>
            <person name="Ravi A."/>
            <person name="Getino M."/>
            <person name="Pursley I."/>
            <person name="Horton D.L."/>
            <person name="Alikhan N.F."/>
            <person name="Baker D."/>
            <person name="Gharbi K."/>
            <person name="Hall N."/>
            <person name="Watson M."/>
            <person name="Adriaenssens E.M."/>
            <person name="Foster-Nyarko E."/>
            <person name="Jarju S."/>
            <person name="Secka A."/>
            <person name="Antonio M."/>
            <person name="Oren A."/>
            <person name="Chaudhuri R.R."/>
            <person name="La Ragione R."/>
            <person name="Hildebrand F."/>
            <person name="Pallen M.J."/>
        </authorList>
    </citation>
    <scope>NUCLEOTIDE SEQUENCE</scope>
    <source>
        <strain evidence="5">CHK123-3438</strain>
    </source>
</reference>
<evidence type="ECO:0000259" key="4">
    <source>
        <dbReference type="PROSITE" id="PS50110"/>
    </source>
</evidence>
<dbReference type="GO" id="GO:0000156">
    <property type="term" value="F:phosphorelay response regulator activity"/>
    <property type="evidence" value="ECO:0007669"/>
    <property type="project" value="InterPro"/>
</dbReference>
<dbReference type="PROSITE" id="PS50110">
    <property type="entry name" value="RESPONSE_REGULATORY"/>
    <property type="match status" value="1"/>
</dbReference>
<dbReference type="GO" id="GO:0003677">
    <property type="term" value="F:DNA binding"/>
    <property type="evidence" value="ECO:0007669"/>
    <property type="project" value="InterPro"/>
</dbReference>
<gene>
    <name evidence="5" type="ORF">IAB60_01660</name>
</gene>
<reference evidence="5" key="1">
    <citation type="submission" date="2020-10" db="EMBL/GenBank/DDBJ databases">
        <authorList>
            <person name="Gilroy R."/>
        </authorList>
    </citation>
    <scope>NUCLEOTIDE SEQUENCE</scope>
    <source>
        <strain evidence="5">CHK123-3438</strain>
    </source>
</reference>
<dbReference type="InterPro" id="IPR007492">
    <property type="entry name" value="LytTR_DNA-bd_dom"/>
</dbReference>
<dbReference type="AlphaFoldDB" id="A0A9D1KF02"/>
<dbReference type="SUPFAM" id="SSF52172">
    <property type="entry name" value="CheY-like"/>
    <property type="match status" value="1"/>
</dbReference>
<evidence type="ECO:0000256" key="1">
    <source>
        <dbReference type="ARBA" id="ARBA00018672"/>
    </source>
</evidence>
<accession>A0A9D1KF02</accession>
<dbReference type="PANTHER" id="PTHR37299:SF1">
    <property type="entry name" value="STAGE 0 SPORULATION PROTEIN A HOMOLOG"/>
    <property type="match status" value="1"/>
</dbReference>
<dbReference type="EMBL" id="DVKS01000031">
    <property type="protein sequence ID" value="HIT40796.1"/>
    <property type="molecule type" value="Genomic_DNA"/>
</dbReference>
<dbReference type="Gene3D" id="3.40.50.2300">
    <property type="match status" value="1"/>
</dbReference>